<dbReference type="Proteomes" id="UP000823749">
    <property type="component" value="Chromosome 4"/>
</dbReference>
<comment type="caution">
    <text evidence="1">The sequence shown here is derived from an EMBL/GenBank/DDBJ whole genome shotgun (WGS) entry which is preliminary data.</text>
</comment>
<keyword evidence="2" id="KW-1185">Reference proteome</keyword>
<sequence>MPPLSLPPPPLTADFCCRRSSSLLEIDKIDFSGVPSNTPSAVFSSASLIYHSSRVIGKSVAIIKHLHGNQLN</sequence>
<accession>A0AAV6KRT0</accession>
<proteinExistence type="predicted"/>
<evidence type="ECO:0000313" key="1">
    <source>
        <dbReference type="EMBL" id="KAG5555343.1"/>
    </source>
</evidence>
<reference evidence="1" key="1">
    <citation type="submission" date="2020-08" db="EMBL/GenBank/DDBJ databases">
        <title>Plant Genome Project.</title>
        <authorList>
            <person name="Zhang R.-G."/>
        </authorList>
    </citation>
    <scope>NUCLEOTIDE SEQUENCE</scope>
    <source>
        <strain evidence="1">WSP0</strain>
        <tissue evidence="1">Leaf</tissue>
    </source>
</reference>
<evidence type="ECO:0000313" key="2">
    <source>
        <dbReference type="Proteomes" id="UP000823749"/>
    </source>
</evidence>
<protein>
    <submittedName>
        <fullName evidence="1">Uncharacterized protein</fullName>
    </submittedName>
</protein>
<organism evidence="1 2">
    <name type="scientific">Rhododendron griersonianum</name>
    <dbReference type="NCBI Taxonomy" id="479676"/>
    <lineage>
        <taxon>Eukaryota</taxon>
        <taxon>Viridiplantae</taxon>
        <taxon>Streptophyta</taxon>
        <taxon>Embryophyta</taxon>
        <taxon>Tracheophyta</taxon>
        <taxon>Spermatophyta</taxon>
        <taxon>Magnoliopsida</taxon>
        <taxon>eudicotyledons</taxon>
        <taxon>Gunneridae</taxon>
        <taxon>Pentapetalae</taxon>
        <taxon>asterids</taxon>
        <taxon>Ericales</taxon>
        <taxon>Ericaceae</taxon>
        <taxon>Ericoideae</taxon>
        <taxon>Rhodoreae</taxon>
        <taxon>Rhododendron</taxon>
    </lineage>
</organism>
<gene>
    <name evidence="1" type="ORF">RHGRI_012771</name>
</gene>
<name>A0AAV6KRT0_9ERIC</name>
<dbReference type="AlphaFoldDB" id="A0AAV6KRT0"/>
<dbReference type="EMBL" id="JACTNZ010000004">
    <property type="protein sequence ID" value="KAG5555343.1"/>
    <property type="molecule type" value="Genomic_DNA"/>
</dbReference>